<gene>
    <name evidence="1" type="ORF">LTR24_000518</name>
</gene>
<evidence type="ECO:0000313" key="2">
    <source>
        <dbReference type="Proteomes" id="UP001345013"/>
    </source>
</evidence>
<evidence type="ECO:0000313" key="1">
    <source>
        <dbReference type="EMBL" id="KAK5101462.1"/>
    </source>
</evidence>
<name>A0ABR0KN45_9EURO</name>
<dbReference type="InterPro" id="IPR052419">
    <property type="entry name" value="5_3-deoxyribonucleotidase-like"/>
</dbReference>
<comment type="caution">
    <text evidence="1">The sequence shown here is derived from an EMBL/GenBank/DDBJ whole genome shotgun (WGS) entry which is preliminary data.</text>
</comment>
<dbReference type="Gene3D" id="3.40.50.1000">
    <property type="entry name" value="HAD superfamily/HAD-like"/>
    <property type="match status" value="1"/>
</dbReference>
<dbReference type="Proteomes" id="UP001345013">
    <property type="component" value="Unassembled WGS sequence"/>
</dbReference>
<keyword evidence="2" id="KW-1185">Reference proteome</keyword>
<organism evidence="1 2">
    <name type="scientific">Lithohypha guttulata</name>
    <dbReference type="NCBI Taxonomy" id="1690604"/>
    <lineage>
        <taxon>Eukaryota</taxon>
        <taxon>Fungi</taxon>
        <taxon>Dikarya</taxon>
        <taxon>Ascomycota</taxon>
        <taxon>Pezizomycotina</taxon>
        <taxon>Eurotiomycetes</taxon>
        <taxon>Chaetothyriomycetidae</taxon>
        <taxon>Chaetothyriales</taxon>
        <taxon>Trichomeriaceae</taxon>
        <taxon>Lithohypha</taxon>
    </lineage>
</organism>
<dbReference type="InterPro" id="IPR023214">
    <property type="entry name" value="HAD_sf"/>
</dbReference>
<protein>
    <submittedName>
        <fullName evidence="1">Uncharacterized protein</fullName>
    </submittedName>
</protein>
<dbReference type="PANTHER" id="PTHR35134:SF2">
    <property type="entry name" value="NUCLEOTIDASE YQFW-RELATED"/>
    <property type="match status" value="1"/>
</dbReference>
<reference evidence="1 2" key="1">
    <citation type="submission" date="2023-08" db="EMBL/GenBank/DDBJ databases">
        <title>Black Yeasts Isolated from many extreme environments.</title>
        <authorList>
            <person name="Coleine C."/>
            <person name="Stajich J.E."/>
            <person name="Selbmann L."/>
        </authorList>
    </citation>
    <scope>NUCLEOTIDE SEQUENCE [LARGE SCALE GENOMIC DNA]</scope>
    <source>
        <strain evidence="1 2">CCFEE 5885</strain>
    </source>
</reference>
<accession>A0ABR0KN45</accession>
<sequence length="270" mass="31033">MTQPVIAVDMDDVLANTNEVLYQWHNKKYSTDLKLQEDAKYFHQWLNRGWGDEKTTRAKLQAFEESPEWDAIPGEDGAIDALKHLQGLGYSIVVVTARGPEKARPSQQFLLKHYPDVFDAVYFCKDTEKDEIRKAVSEPTKQELFGERGQDEEPLPIIWHPGPKSDACKHIGAEFLIDDSVENAFEVLGHGPTGIKVPLFGPYLWNHQWVDMSKPEFKDLDYDQRMKEGFVDDTSLMDLPDQVVRCVDWPQVQSFITNEARRGKRKVVPE</sequence>
<dbReference type="EMBL" id="JAVRRG010000004">
    <property type="protein sequence ID" value="KAK5101462.1"/>
    <property type="molecule type" value="Genomic_DNA"/>
</dbReference>
<dbReference type="PANTHER" id="PTHR35134">
    <property type="entry name" value="NUCLEOTIDASE YQFW-RELATED"/>
    <property type="match status" value="1"/>
</dbReference>
<proteinExistence type="predicted"/>
<dbReference type="InterPro" id="IPR036412">
    <property type="entry name" value="HAD-like_sf"/>
</dbReference>
<dbReference type="SUPFAM" id="SSF56784">
    <property type="entry name" value="HAD-like"/>
    <property type="match status" value="1"/>
</dbReference>